<dbReference type="EMBL" id="JAAIUW010000008">
    <property type="protein sequence ID" value="KAF7819148.1"/>
    <property type="molecule type" value="Genomic_DNA"/>
</dbReference>
<comment type="caution">
    <text evidence="1">The sequence shown here is derived from an EMBL/GenBank/DDBJ whole genome shotgun (WGS) entry which is preliminary data.</text>
</comment>
<accession>A0A834TBK0</accession>
<organism evidence="1 2">
    <name type="scientific">Senna tora</name>
    <dbReference type="NCBI Taxonomy" id="362788"/>
    <lineage>
        <taxon>Eukaryota</taxon>
        <taxon>Viridiplantae</taxon>
        <taxon>Streptophyta</taxon>
        <taxon>Embryophyta</taxon>
        <taxon>Tracheophyta</taxon>
        <taxon>Spermatophyta</taxon>
        <taxon>Magnoliopsida</taxon>
        <taxon>eudicotyledons</taxon>
        <taxon>Gunneridae</taxon>
        <taxon>Pentapetalae</taxon>
        <taxon>rosids</taxon>
        <taxon>fabids</taxon>
        <taxon>Fabales</taxon>
        <taxon>Fabaceae</taxon>
        <taxon>Caesalpinioideae</taxon>
        <taxon>Cassia clade</taxon>
        <taxon>Senna</taxon>
    </lineage>
</organism>
<proteinExistence type="predicted"/>
<protein>
    <submittedName>
        <fullName evidence="1">Uncharacterized protein</fullName>
    </submittedName>
</protein>
<keyword evidence="2" id="KW-1185">Reference proteome</keyword>
<evidence type="ECO:0000313" key="2">
    <source>
        <dbReference type="Proteomes" id="UP000634136"/>
    </source>
</evidence>
<dbReference type="Proteomes" id="UP000634136">
    <property type="component" value="Unassembled WGS sequence"/>
</dbReference>
<name>A0A834TBK0_9FABA</name>
<reference evidence="1" key="1">
    <citation type="submission" date="2020-09" db="EMBL/GenBank/DDBJ databases">
        <title>Genome-Enabled Discovery of Anthraquinone Biosynthesis in Senna tora.</title>
        <authorList>
            <person name="Kang S.-H."/>
            <person name="Pandey R.P."/>
            <person name="Lee C.-M."/>
            <person name="Sim J.-S."/>
            <person name="Jeong J.-T."/>
            <person name="Choi B.-S."/>
            <person name="Jung M."/>
            <person name="Ginzburg D."/>
            <person name="Zhao K."/>
            <person name="Won S.Y."/>
            <person name="Oh T.-J."/>
            <person name="Yu Y."/>
            <person name="Kim N.-H."/>
            <person name="Lee O.R."/>
            <person name="Lee T.-H."/>
            <person name="Bashyal P."/>
            <person name="Kim T.-S."/>
            <person name="Lee W.-H."/>
            <person name="Kawkins C."/>
            <person name="Kim C.-K."/>
            <person name="Kim J.S."/>
            <person name="Ahn B.O."/>
            <person name="Rhee S.Y."/>
            <person name="Sohng J.K."/>
        </authorList>
    </citation>
    <scope>NUCLEOTIDE SEQUENCE</scope>
    <source>
        <tissue evidence="1">Leaf</tissue>
    </source>
</reference>
<sequence>MAGMARGFTRSLYDFTGGYTYHDGGRITNWRQTSQAQQ</sequence>
<evidence type="ECO:0000313" key="1">
    <source>
        <dbReference type="EMBL" id="KAF7819148.1"/>
    </source>
</evidence>
<dbReference type="AlphaFoldDB" id="A0A834TBK0"/>
<gene>
    <name evidence="1" type="ORF">G2W53_024603</name>
</gene>